<evidence type="ECO:0000259" key="2">
    <source>
        <dbReference type="Pfam" id="PF10988"/>
    </source>
</evidence>
<name>A0A2S7I8M2_9FLAO</name>
<proteinExistence type="predicted"/>
<feature type="chain" id="PRO_5015416808" evidence="1">
    <location>
        <begin position="20"/>
        <end position="237"/>
    </location>
</feature>
<accession>A0A2S7I8M2</accession>
<dbReference type="RefSeq" id="WP_104792717.1">
    <property type="nucleotide sequence ID" value="NZ_PTPZ01000001.1"/>
</dbReference>
<organism evidence="3 4">
    <name type="scientific">Cloacibacterium normanense</name>
    <dbReference type="NCBI Taxonomy" id="237258"/>
    <lineage>
        <taxon>Bacteria</taxon>
        <taxon>Pseudomonadati</taxon>
        <taxon>Bacteroidota</taxon>
        <taxon>Flavobacteriia</taxon>
        <taxon>Flavobacteriales</taxon>
        <taxon>Weeksellaceae</taxon>
    </lineage>
</organism>
<dbReference type="PROSITE" id="PS51257">
    <property type="entry name" value="PROKAR_LIPOPROTEIN"/>
    <property type="match status" value="1"/>
</dbReference>
<comment type="caution">
    <text evidence="3">The sequence shown here is derived from an EMBL/GenBank/DDBJ whole genome shotgun (WGS) entry which is preliminary data.</text>
</comment>
<sequence>MKNITKLFLYLNLCLTLLACSKISPKGEIEVKDVTVENFTKLNLKGDFKVFFAKGNQNLVSVETYPNVYKNLDIEVENGILTIEENRKTDQVDFYNITIFGKNDLNEVLLSDKVEMNVSGQVKIPEFSLYLKGNSKFMGAVIAPKSKIEMAEKSNANILGETKNLNLKLADSASIMAPYFYVDNLEILSKNGASAGLNIDQEMKGTLENTSKLIFYGEPLNKLTRKDKASVENRKLK</sequence>
<feature type="signal peptide" evidence="1">
    <location>
        <begin position="1"/>
        <end position="19"/>
    </location>
</feature>
<gene>
    <name evidence="3" type="ORF">C3729_02690</name>
</gene>
<dbReference type="Proteomes" id="UP000238565">
    <property type="component" value="Unassembled WGS sequence"/>
</dbReference>
<dbReference type="Gene3D" id="2.160.20.120">
    <property type="match status" value="1"/>
</dbReference>
<dbReference type="InterPro" id="IPR021255">
    <property type="entry name" value="DUF2807"/>
</dbReference>
<keyword evidence="1" id="KW-0732">Signal</keyword>
<feature type="domain" description="Putative auto-transporter adhesin head GIN" evidence="2">
    <location>
        <begin position="38"/>
        <end position="219"/>
    </location>
</feature>
<reference evidence="3 4" key="1">
    <citation type="submission" date="2018-02" db="EMBL/GenBank/DDBJ databases">
        <title>Draft genome sequence of bacterial isolates from marine environment.</title>
        <authorList>
            <person name="Singh S.K."/>
            <person name="Hill R."/>
            <person name="Major S."/>
            <person name="Cai H."/>
            <person name="Li Y."/>
        </authorList>
    </citation>
    <scope>NUCLEOTIDE SEQUENCE [LARGE SCALE GENOMIC DNA]</scope>
    <source>
        <strain evidence="3 4">IMET F</strain>
    </source>
</reference>
<evidence type="ECO:0000313" key="3">
    <source>
        <dbReference type="EMBL" id="PPZ92930.1"/>
    </source>
</evidence>
<dbReference type="Pfam" id="PF10988">
    <property type="entry name" value="DUF2807"/>
    <property type="match status" value="1"/>
</dbReference>
<evidence type="ECO:0000313" key="4">
    <source>
        <dbReference type="Proteomes" id="UP000238565"/>
    </source>
</evidence>
<dbReference type="AlphaFoldDB" id="A0A2S7I8M2"/>
<evidence type="ECO:0000256" key="1">
    <source>
        <dbReference type="SAM" id="SignalP"/>
    </source>
</evidence>
<dbReference type="EMBL" id="PTPZ01000001">
    <property type="protein sequence ID" value="PPZ92930.1"/>
    <property type="molecule type" value="Genomic_DNA"/>
</dbReference>
<protein>
    <submittedName>
        <fullName evidence="3">DUF2807 domain-containing protein</fullName>
    </submittedName>
</protein>